<dbReference type="SUPFAM" id="SSF47384">
    <property type="entry name" value="Homodimeric domain of signal transducing histidine kinase"/>
    <property type="match status" value="1"/>
</dbReference>
<dbReference type="Pfam" id="PF02518">
    <property type="entry name" value="HATPase_c"/>
    <property type="match status" value="1"/>
</dbReference>
<evidence type="ECO:0000313" key="9">
    <source>
        <dbReference type="Proteomes" id="UP000193498"/>
    </source>
</evidence>
<dbReference type="EMBL" id="MCFE01000380">
    <property type="protein sequence ID" value="ORX90457.1"/>
    <property type="molecule type" value="Genomic_DNA"/>
</dbReference>
<dbReference type="InterPro" id="IPR011006">
    <property type="entry name" value="CheY-like_superfamily"/>
</dbReference>
<dbReference type="PRINTS" id="PR00344">
    <property type="entry name" value="BCTRLSENSOR"/>
</dbReference>
<gene>
    <name evidence="8" type="ORF">K493DRAFT_380738</name>
</gene>
<dbReference type="InterPro" id="IPR003661">
    <property type="entry name" value="HisK_dim/P_dom"/>
</dbReference>
<dbReference type="InterPro" id="IPR036097">
    <property type="entry name" value="HisK_dim/P_sf"/>
</dbReference>
<dbReference type="InterPro" id="IPR001789">
    <property type="entry name" value="Sig_transdc_resp-reg_receiver"/>
</dbReference>
<evidence type="ECO:0000256" key="5">
    <source>
        <dbReference type="PROSITE-ProRule" id="PRU00169"/>
    </source>
</evidence>
<sequence length="553" mass="62156">MKLPKVKAPVPIDEKERINELLEYKVLGSAPEEIFDNITFLAAQICETPVALISFLATERCFFKSRYNTDGEPAERDVAFCSYVVAYNKTMIVQDAAKDLRFEENPGVISGDIRFYAGAPLTTKTGRVLGSLCVIDKKPNNLSLRQKATLENLARHVILCLELRRSSMLLDEANDLKNLFYANAEAERQTSLMKSQFLANMSHEIRTPIHGVVGCLELMRATPLSKEQEQLLGIMEESVNGIARLTNDVLDLAKIETEQLTLEPIEFDPNKVFRTIQKKYQMVATQRNLDFTVTVPSSMPNRVVGDVVRFDEVIGNLVNNAFKFTEHGSVSVVVADQSSKNNELVLFIQITDTGVGIPSEKLSKLFKPFSQIDDSHKRKHGGSGLSLSITKFLVEKMNGTIGVKSDYGKGSQFWVIVPFAVRERHATQLNRGQMTALIVEDNEINRKVLCKQISKDFDYIQCVDNGLLAVEACKQSEFTVIFMDCQMPIMDGYEATTQIRRFNQWTPIIAISANNIKTDVDRCFQVGMTAYLSKPVKRTDILKCVKSCLNREC</sequence>
<dbReference type="Proteomes" id="UP000193498">
    <property type="component" value="Unassembled WGS sequence"/>
</dbReference>
<dbReference type="Gene3D" id="3.30.565.10">
    <property type="entry name" value="Histidine kinase-like ATPase, C-terminal domain"/>
    <property type="match status" value="1"/>
</dbReference>
<dbReference type="SUPFAM" id="SSF52172">
    <property type="entry name" value="CheY-like"/>
    <property type="match status" value="1"/>
</dbReference>
<dbReference type="Pfam" id="PF00512">
    <property type="entry name" value="HisKA"/>
    <property type="match status" value="1"/>
</dbReference>
<evidence type="ECO:0000259" key="6">
    <source>
        <dbReference type="PROSITE" id="PS50109"/>
    </source>
</evidence>
<dbReference type="CDD" id="cd16922">
    <property type="entry name" value="HATPase_EvgS-ArcB-TorS-like"/>
    <property type="match status" value="1"/>
</dbReference>
<feature type="modified residue" description="4-aspartylphosphate" evidence="5">
    <location>
        <position position="484"/>
    </location>
</feature>
<dbReference type="FunFam" id="3.30.565.10:FF:000010">
    <property type="entry name" value="Sensor histidine kinase RcsC"/>
    <property type="match status" value="1"/>
</dbReference>
<keyword evidence="9" id="KW-1185">Reference proteome</keyword>
<evidence type="ECO:0000256" key="3">
    <source>
        <dbReference type="ARBA" id="ARBA00022777"/>
    </source>
</evidence>
<dbReference type="InterPro" id="IPR004358">
    <property type="entry name" value="Sig_transdc_His_kin-like_C"/>
</dbReference>
<dbReference type="SMART" id="SM00388">
    <property type="entry name" value="HisKA"/>
    <property type="match status" value="1"/>
</dbReference>
<dbReference type="InterPro" id="IPR003018">
    <property type="entry name" value="GAF"/>
</dbReference>
<evidence type="ECO:0000256" key="1">
    <source>
        <dbReference type="ARBA" id="ARBA00022553"/>
    </source>
</evidence>
<feature type="domain" description="Histidine kinase" evidence="6">
    <location>
        <begin position="200"/>
        <end position="421"/>
    </location>
</feature>
<dbReference type="Gene3D" id="3.30.450.40">
    <property type="match status" value="1"/>
</dbReference>
<reference evidence="8 9" key="1">
    <citation type="submission" date="2016-07" db="EMBL/GenBank/DDBJ databases">
        <title>Pervasive Adenine N6-methylation of Active Genes in Fungi.</title>
        <authorList>
            <consortium name="DOE Joint Genome Institute"/>
            <person name="Mondo S.J."/>
            <person name="Dannebaum R.O."/>
            <person name="Kuo R.C."/>
            <person name="Labutti K."/>
            <person name="Haridas S."/>
            <person name="Kuo A."/>
            <person name="Salamov A."/>
            <person name="Ahrendt S.R."/>
            <person name="Lipzen A."/>
            <person name="Sullivan W."/>
            <person name="Andreopoulos W.B."/>
            <person name="Clum A."/>
            <person name="Lindquist E."/>
            <person name="Daum C."/>
            <person name="Ramamoorthy G.K."/>
            <person name="Gryganskyi A."/>
            <person name="Culley D."/>
            <person name="Magnuson J.K."/>
            <person name="James T.Y."/>
            <person name="O'Malley M.A."/>
            <person name="Stajich J.E."/>
            <person name="Spatafora J.W."/>
            <person name="Visel A."/>
            <person name="Grigoriev I.V."/>
        </authorList>
    </citation>
    <scope>NUCLEOTIDE SEQUENCE [LARGE SCALE GENOMIC DNA]</scope>
    <source>
        <strain evidence="8 9">CBS 931.73</strain>
    </source>
</reference>
<comment type="caution">
    <text evidence="8">The sequence shown here is derived from an EMBL/GenBank/DDBJ whole genome shotgun (WGS) entry which is preliminary data.</text>
</comment>
<keyword evidence="3" id="KW-0418">Kinase</keyword>
<evidence type="ECO:0000313" key="8">
    <source>
        <dbReference type="EMBL" id="ORX90457.1"/>
    </source>
</evidence>
<feature type="domain" description="Response regulatory" evidence="7">
    <location>
        <begin position="435"/>
        <end position="549"/>
    </location>
</feature>
<dbReference type="SMART" id="SM00387">
    <property type="entry name" value="HATPase_c"/>
    <property type="match status" value="1"/>
</dbReference>
<dbReference type="CDD" id="cd17546">
    <property type="entry name" value="REC_hyHK_CKI1_RcsC-like"/>
    <property type="match status" value="1"/>
</dbReference>
<dbReference type="InterPro" id="IPR036890">
    <property type="entry name" value="HATPase_C_sf"/>
</dbReference>
<protein>
    <recommendedName>
        <fullName evidence="10">Histidine kinase</fullName>
    </recommendedName>
</protein>
<evidence type="ECO:0000259" key="7">
    <source>
        <dbReference type="PROSITE" id="PS50110"/>
    </source>
</evidence>
<dbReference type="SUPFAM" id="SSF55874">
    <property type="entry name" value="ATPase domain of HSP90 chaperone/DNA topoisomerase II/histidine kinase"/>
    <property type="match status" value="1"/>
</dbReference>
<dbReference type="InterPro" id="IPR003594">
    <property type="entry name" value="HATPase_dom"/>
</dbReference>
<dbReference type="STRING" id="1314790.A0A1Y1XXI5"/>
<dbReference type="PROSITE" id="PS50110">
    <property type="entry name" value="RESPONSE_REGULATORY"/>
    <property type="match status" value="1"/>
</dbReference>
<name>A0A1Y1XXI5_9FUNG</name>
<dbReference type="GO" id="GO:0000155">
    <property type="term" value="F:phosphorelay sensor kinase activity"/>
    <property type="evidence" value="ECO:0007669"/>
    <property type="project" value="InterPro"/>
</dbReference>
<dbReference type="CDD" id="cd00082">
    <property type="entry name" value="HisKA"/>
    <property type="match status" value="1"/>
</dbReference>
<dbReference type="AlphaFoldDB" id="A0A1Y1XXI5"/>
<dbReference type="InParanoid" id="A0A1Y1XXI5"/>
<dbReference type="SUPFAM" id="SSF55781">
    <property type="entry name" value="GAF domain-like"/>
    <property type="match status" value="1"/>
</dbReference>
<accession>A0A1Y1XXI5</accession>
<dbReference type="InterPro" id="IPR005467">
    <property type="entry name" value="His_kinase_dom"/>
</dbReference>
<dbReference type="Gene3D" id="1.10.287.130">
    <property type="match status" value="1"/>
</dbReference>
<organism evidence="8 9">
    <name type="scientific">Basidiobolus meristosporus CBS 931.73</name>
    <dbReference type="NCBI Taxonomy" id="1314790"/>
    <lineage>
        <taxon>Eukaryota</taxon>
        <taxon>Fungi</taxon>
        <taxon>Fungi incertae sedis</taxon>
        <taxon>Zoopagomycota</taxon>
        <taxon>Entomophthoromycotina</taxon>
        <taxon>Basidiobolomycetes</taxon>
        <taxon>Basidiobolales</taxon>
        <taxon>Basidiobolaceae</taxon>
        <taxon>Basidiobolus</taxon>
    </lineage>
</organism>
<dbReference type="Gene3D" id="3.40.50.2300">
    <property type="match status" value="1"/>
</dbReference>
<evidence type="ECO:0008006" key="10">
    <source>
        <dbReference type="Google" id="ProtNLM"/>
    </source>
</evidence>
<dbReference type="Pfam" id="PF01590">
    <property type="entry name" value="GAF"/>
    <property type="match status" value="1"/>
</dbReference>
<proteinExistence type="predicted"/>
<dbReference type="Pfam" id="PF00072">
    <property type="entry name" value="Response_reg"/>
    <property type="match status" value="1"/>
</dbReference>
<keyword evidence="4" id="KW-0902">Two-component regulatory system</keyword>
<dbReference type="OrthoDB" id="60033at2759"/>
<dbReference type="SMART" id="SM00448">
    <property type="entry name" value="REC"/>
    <property type="match status" value="1"/>
</dbReference>
<evidence type="ECO:0000256" key="4">
    <source>
        <dbReference type="ARBA" id="ARBA00023012"/>
    </source>
</evidence>
<dbReference type="PANTHER" id="PTHR45339:SF1">
    <property type="entry name" value="HYBRID SIGNAL TRANSDUCTION HISTIDINE KINASE J"/>
    <property type="match status" value="1"/>
</dbReference>
<evidence type="ECO:0000256" key="2">
    <source>
        <dbReference type="ARBA" id="ARBA00022679"/>
    </source>
</evidence>
<dbReference type="PROSITE" id="PS50109">
    <property type="entry name" value="HIS_KIN"/>
    <property type="match status" value="1"/>
</dbReference>
<keyword evidence="2" id="KW-0808">Transferase</keyword>
<dbReference type="InterPro" id="IPR029016">
    <property type="entry name" value="GAF-like_dom_sf"/>
</dbReference>
<keyword evidence="1 5" id="KW-0597">Phosphoprotein</keyword>
<dbReference type="PANTHER" id="PTHR45339">
    <property type="entry name" value="HYBRID SIGNAL TRANSDUCTION HISTIDINE KINASE J"/>
    <property type="match status" value="1"/>
</dbReference>